<dbReference type="PANTHER" id="PTHR12483">
    <property type="entry name" value="SOLUTE CARRIER FAMILY 31 COPPER TRANSPORTERS"/>
    <property type="match status" value="1"/>
</dbReference>
<organism evidence="7 8">
    <name type="scientific">Amylocarpus encephaloides</name>
    <dbReference type="NCBI Taxonomy" id="45428"/>
    <lineage>
        <taxon>Eukaryota</taxon>
        <taxon>Fungi</taxon>
        <taxon>Dikarya</taxon>
        <taxon>Ascomycota</taxon>
        <taxon>Pezizomycotina</taxon>
        <taxon>Leotiomycetes</taxon>
        <taxon>Helotiales</taxon>
        <taxon>Helotiales incertae sedis</taxon>
        <taxon>Amylocarpus</taxon>
    </lineage>
</organism>
<keyword evidence="8" id="KW-1185">Reference proteome</keyword>
<dbReference type="Proteomes" id="UP000824998">
    <property type="component" value="Unassembled WGS sequence"/>
</dbReference>
<keyword evidence="6" id="KW-0406">Ion transport</keyword>
<gene>
    <name evidence="7" type="ORF">BJ875DRAFT_524216</name>
</gene>
<keyword evidence="6" id="KW-0187">Copper transport</keyword>
<evidence type="ECO:0000313" key="7">
    <source>
        <dbReference type="EMBL" id="KAG9229142.1"/>
    </source>
</evidence>
<evidence type="ECO:0000256" key="6">
    <source>
        <dbReference type="RuleBase" id="RU367022"/>
    </source>
</evidence>
<keyword evidence="4 6" id="KW-1133">Transmembrane helix</keyword>
<keyword evidence="5 6" id="KW-0472">Membrane</keyword>
<dbReference type="PANTHER" id="PTHR12483:SF73">
    <property type="entry name" value="COPPER TRANSPORT PROTEIN CTR3"/>
    <property type="match status" value="1"/>
</dbReference>
<evidence type="ECO:0000256" key="2">
    <source>
        <dbReference type="ARBA" id="ARBA00006921"/>
    </source>
</evidence>
<evidence type="ECO:0000313" key="8">
    <source>
        <dbReference type="Proteomes" id="UP000824998"/>
    </source>
</evidence>
<name>A0A9P7Y9J8_9HELO</name>
<keyword evidence="3 6" id="KW-0812">Transmembrane</keyword>
<dbReference type="EMBL" id="MU251810">
    <property type="protein sequence ID" value="KAG9229142.1"/>
    <property type="molecule type" value="Genomic_DNA"/>
</dbReference>
<dbReference type="InterPro" id="IPR007274">
    <property type="entry name" value="Cop_transporter"/>
</dbReference>
<protein>
    <recommendedName>
        <fullName evidence="6">Copper transport protein</fullName>
    </recommendedName>
</protein>
<proteinExistence type="inferred from homology"/>
<evidence type="ECO:0000256" key="4">
    <source>
        <dbReference type="ARBA" id="ARBA00022989"/>
    </source>
</evidence>
<comment type="subcellular location">
    <subcellularLocation>
        <location evidence="1 6">Membrane</location>
        <topology evidence="1 6">Multi-pass membrane protein</topology>
    </subcellularLocation>
</comment>
<feature type="transmembrane region" description="Helical" evidence="6">
    <location>
        <begin position="48"/>
        <end position="67"/>
    </location>
</feature>
<keyword evidence="6" id="KW-0813">Transport</keyword>
<sequence length="217" mass="24118">MSTTTAATKAETTTMSGGHFPICKTSPLWNWYTIDACFVSDSWHITSTAMFAGSCIGVVLLVIRFAFLRRLSREYDIYNCRQHANSVPHTRTAANATYLHSNFQRSGGMGEALNPSSLSGKGEHQSEANGETGFPKHRVASFRPSLLQQLLRTVLFTLQAIVAYFIVLLAMHYNGYLFICIVLGILFGEFLFSWEVVSVKPSENTRATIDCDLFIAL</sequence>
<comment type="caution">
    <text evidence="7">The sequence shown here is derived from an EMBL/GenBank/DDBJ whole genome shotgun (WGS) entry which is preliminary data.</text>
</comment>
<dbReference type="GO" id="GO:0016020">
    <property type="term" value="C:membrane"/>
    <property type="evidence" value="ECO:0007669"/>
    <property type="project" value="UniProtKB-SubCell"/>
</dbReference>
<accession>A0A9P7Y9J8</accession>
<keyword evidence="6" id="KW-0186">Copper</keyword>
<evidence type="ECO:0000256" key="5">
    <source>
        <dbReference type="ARBA" id="ARBA00023136"/>
    </source>
</evidence>
<reference evidence="7" key="1">
    <citation type="journal article" date="2021" name="IMA Fungus">
        <title>Genomic characterization of three marine fungi, including Emericellopsis atlantica sp. nov. with signatures of a generalist lifestyle and marine biomass degradation.</title>
        <authorList>
            <person name="Hagestad O.C."/>
            <person name="Hou L."/>
            <person name="Andersen J.H."/>
            <person name="Hansen E.H."/>
            <person name="Altermark B."/>
            <person name="Li C."/>
            <person name="Kuhnert E."/>
            <person name="Cox R.J."/>
            <person name="Crous P.W."/>
            <person name="Spatafora J.W."/>
            <person name="Lail K."/>
            <person name="Amirebrahimi M."/>
            <person name="Lipzen A."/>
            <person name="Pangilinan J."/>
            <person name="Andreopoulos W."/>
            <person name="Hayes R.D."/>
            <person name="Ng V."/>
            <person name="Grigoriev I.V."/>
            <person name="Jackson S.A."/>
            <person name="Sutton T.D.S."/>
            <person name="Dobson A.D.W."/>
            <person name="Rama T."/>
        </authorList>
    </citation>
    <scope>NUCLEOTIDE SEQUENCE</scope>
    <source>
        <strain evidence="7">TRa018bII</strain>
    </source>
</reference>
<comment type="similarity">
    <text evidence="2 6">Belongs to the copper transporter (Ctr) (TC 1.A.56) family. SLC31A subfamily.</text>
</comment>
<evidence type="ECO:0000256" key="3">
    <source>
        <dbReference type="ARBA" id="ARBA00022692"/>
    </source>
</evidence>
<feature type="transmembrane region" description="Helical" evidence="6">
    <location>
        <begin position="150"/>
        <end position="170"/>
    </location>
</feature>
<evidence type="ECO:0000256" key="1">
    <source>
        <dbReference type="ARBA" id="ARBA00004141"/>
    </source>
</evidence>
<dbReference type="GO" id="GO:0005375">
    <property type="term" value="F:copper ion transmembrane transporter activity"/>
    <property type="evidence" value="ECO:0007669"/>
    <property type="project" value="UniProtKB-UniRule"/>
</dbReference>
<feature type="transmembrane region" description="Helical" evidence="6">
    <location>
        <begin position="176"/>
        <end position="197"/>
    </location>
</feature>
<dbReference type="OrthoDB" id="161814at2759"/>
<dbReference type="Pfam" id="PF04145">
    <property type="entry name" value="Ctr"/>
    <property type="match status" value="1"/>
</dbReference>
<dbReference type="AlphaFoldDB" id="A0A9P7Y9J8"/>